<accession>A0ABY8KYJ3</accession>
<proteinExistence type="predicted"/>
<feature type="chain" id="PRO_5047352212" evidence="1">
    <location>
        <begin position="21"/>
        <end position="449"/>
    </location>
</feature>
<protein>
    <submittedName>
        <fullName evidence="2">Tetratricopeptide repeat protein</fullName>
    </submittedName>
</protein>
<dbReference type="EMBL" id="CP122539">
    <property type="protein sequence ID" value="WGH74307.1"/>
    <property type="molecule type" value="Genomic_DNA"/>
</dbReference>
<name>A0ABY8KYJ3_9FLAO</name>
<dbReference type="SMART" id="SM00671">
    <property type="entry name" value="SEL1"/>
    <property type="match status" value="2"/>
</dbReference>
<feature type="signal peptide" evidence="1">
    <location>
        <begin position="1"/>
        <end position="20"/>
    </location>
</feature>
<dbReference type="Proteomes" id="UP001232001">
    <property type="component" value="Chromosome"/>
</dbReference>
<dbReference type="SUPFAM" id="SSF81901">
    <property type="entry name" value="HCP-like"/>
    <property type="match status" value="1"/>
</dbReference>
<evidence type="ECO:0000313" key="2">
    <source>
        <dbReference type="EMBL" id="WGH74307.1"/>
    </source>
</evidence>
<dbReference type="InterPro" id="IPR006597">
    <property type="entry name" value="Sel1-like"/>
</dbReference>
<dbReference type="InterPro" id="IPR050767">
    <property type="entry name" value="Sel1_AlgK"/>
</dbReference>
<organism evidence="2 3">
    <name type="scientific">Tenacibaculum tangerinum</name>
    <dbReference type="NCBI Taxonomy" id="3038772"/>
    <lineage>
        <taxon>Bacteria</taxon>
        <taxon>Pseudomonadati</taxon>
        <taxon>Bacteroidota</taxon>
        <taxon>Flavobacteriia</taxon>
        <taxon>Flavobacteriales</taxon>
        <taxon>Flavobacteriaceae</taxon>
        <taxon>Tenacibaculum</taxon>
    </lineage>
</organism>
<evidence type="ECO:0000256" key="1">
    <source>
        <dbReference type="SAM" id="SignalP"/>
    </source>
</evidence>
<evidence type="ECO:0000313" key="3">
    <source>
        <dbReference type="Proteomes" id="UP001232001"/>
    </source>
</evidence>
<reference evidence="2 3" key="1">
    <citation type="submission" date="2023-04" db="EMBL/GenBank/DDBJ databases">
        <title>Tenacibaculum tangerinum sp. nov., isolated from sea tidal flat of South Korea.</title>
        <authorList>
            <person name="Lee S.H."/>
            <person name="Kim J.-J."/>
        </authorList>
    </citation>
    <scope>NUCLEOTIDE SEQUENCE [LARGE SCALE GENOMIC DNA]</scope>
    <source>
        <strain evidence="2 3">GRR-S3-23</strain>
    </source>
</reference>
<dbReference type="PANTHER" id="PTHR11102">
    <property type="entry name" value="SEL-1-LIKE PROTEIN"/>
    <property type="match status" value="1"/>
</dbReference>
<keyword evidence="3" id="KW-1185">Reference proteome</keyword>
<dbReference type="RefSeq" id="WP_279650189.1">
    <property type="nucleotide sequence ID" value="NZ_CP122539.1"/>
</dbReference>
<gene>
    <name evidence="2" type="ORF">P8625_09280</name>
</gene>
<dbReference type="InterPro" id="IPR011990">
    <property type="entry name" value="TPR-like_helical_dom_sf"/>
</dbReference>
<dbReference type="Gene3D" id="1.25.40.10">
    <property type="entry name" value="Tetratricopeptide repeat domain"/>
    <property type="match status" value="1"/>
</dbReference>
<dbReference type="Pfam" id="PF08238">
    <property type="entry name" value="Sel1"/>
    <property type="match status" value="4"/>
</dbReference>
<sequence>MKNLCLLFFAFYIVVNPLSAQSTCEKNLTIAKKYLEKRHNIREALLEEIKTSLDSCPANNGKYFYVKGLIELRKKSTPNYDSAFEHFKTSAEYGFTRAKTYLGYFYKNGWSRPIDYNQSLYWIQQAANEEDNNALYTLGYYYLKGLANLEPDYDKAVSYFEQSNHKMAKHWLAFCQYFGFGIAKDEVNAENSLETIDTPNSKALLAYLNNLQHDTVDFEMFTSPEQAISTNLLHTNESENLYGLWLEKDWKNKKTIRKLPIIIETGSNNDTKFNIKIEEQTYSIVVDDKGKLVSKDVLISLPSPFSLPNKPELNTYRITCIDMTKDTREGIYDIECVTWIEEYKEDGPPITIRVYSDEALAKKIDKTFTVYPTIFREKLNFSVTTEHQSNIRLSLFDVSGNMVKTKNYGECKSGKLTFEFLTNDVPMRNYIAVLHVNNLRFARHVIKVN</sequence>
<dbReference type="PANTHER" id="PTHR11102:SF160">
    <property type="entry name" value="ERAD-ASSOCIATED E3 UBIQUITIN-PROTEIN LIGASE COMPONENT HRD3"/>
    <property type="match status" value="1"/>
</dbReference>
<keyword evidence="1" id="KW-0732">Signal</keyword>